<organism evidence="5 6">
    <name type="scientific">Blastomonas natatoria</name>
    <dbReference type="NCBI Taxonomy" id="34015"/>
    <lineage>
        <taxon>Bacteria</taxon>
        <taxon>Pseudomonadati</taxon>
        <taxon>Pseudomonadota</taxon>
        <taxon>Alphaproteobacteria</taxon>
        <taxon>Sphingomonadales</taxon>
        <taxon>Sphingomonadaceae</taxon>
        <taxon>Blastomonas</taxon>
    </lineage>
</organism>
<dbReference type="SMART" id="SM00345">
    <property type="entry name" value="HTH_GNTR"/>
    <property type="match status" value="1"/>
</dbReference>
<gene>
    <name evidence="5" type="ORF">C7451_104183</name>
</gene>
<keyword evidence="3" id="KW-0804">Transcription</keyword>
<dbReference type="InterPro" id="IPR036390">
    <property type="entry name" value="WH_DNA-bd_sf"/>
</dbReference>
<dbReference type="InterPro" id="IPR011711">
    <property type="entry name" value="GntR_C"/>
</dbReference>
<dbReference type="GO" id="GO:0003700">
    <property type="term" value="F:DNA-binding transcription factor activity"/>
    <property type="evidence" value="ECO:0007669"/>
    <property type="project" value="InterPro"/>
</dbReference>
<dbReference type="PROSITE" id="PS50949">
    <property type="entry name" value="HTH_GNTR"/>
    <property type="match status" value="1"/>
</dbReference>
<feature type="domain" description="HTH gntR-type" evidence="4">
    <location>
        <begin position="9"/>
        <end position="77"/>
    </location>
</feature>
<dbReference type="RefSeq" id="WP_110298168.1">
    <property type="nucleotide sequence ID" value="NZ_QJJM01000004.1"/>
</dbReference>
<dbReference type="GO" id="GO:0003677">
    <property type="term" value="F:DNA binding"/>
    <property type="evidence" value="ECO:0007669"/>
    <property type="project" value="UniProtKB-KW"/>
</dbReference>
<dbReference type="SUPFAM" id="SSF48008">
    <property type="entry name" value="GntR ligand-binding domain-like"/>
    <property type="match status" value="1"/>
</dbReference>
<comment type="caution">
    <text evidence="5">The sequence shown here is derived from an EMBL/GenBank/DDBJ whole genome shotgun (WGS) entry which is preliminary data.</text>
</comment>
<dbReference type="SMART" id="SM00895">
    <property type="entry name" value="FCD"/>
    <property type="match status" value="1"/>
</dbReference>
<dbReference type="EMBL" id="QJJM01000004">
    <property type="protein sequence ID" value="PXW77687.1"/>
    <property type="molecule type" value="Genomic_DNA"/>
</dbReference>
<keyword evidence="1" id="KW-0805">Transcription regulation</keyword>
<dbReference type="Gene3D" id="1.20.120.530">
    <property type="entry name" value="GntR ligand-binding domain-like"/>
    <property type="match status" value="1"/>
</dbReference>
<keyword evidence="2" id="KW-0238">DNA-binding</keyword>
<dbReference type="OrthoDB" id="9028214at2"/>
<protein>
    <submittedName>
        <fullName evidence="5">GntR family transcriptional regulator</fullName>
    </submittedName>
</protein>
<evidence type="ECO:0000259" key="4">
    <source>
        <dbReference type="PROSITE" id="PS50949"/>
    </source>
</evidence>
<proteinExistence type="predicted"/>
<evidence type="ECO:0000313" key="6">
    <source>
        <dbReference type="Proteomes" id="UP000248014"/>
    </source>
</evidence>
<dbReference type="InterPro" id="IPR008920">
    <property type="entry name" value="TF_FadR/GntR_C"/>
</dbReference>
<dbReference type="Proteomes" id="UP000248014">
    <property type="component" value="Unassembled WGS sequence"/>
</dbReference>
<dbReference type="AlphaFoldDB" id="A0A2V3V7N5"/>
<dbReference type="InterPro" id="IPR036388">
    <property type="entry name" value="WH-like_DNA-bd_sf"/>
</dbReference>
<accession>A0A2V3V7N5</accession>
<sequence length="236" mass="25728">MDDARSASPRIHGAIAHDIGVEIVCGLRKPGDVFGGEIEASEALGISRTAYREAIRILAAKGLVESRPKAGTRVTARHRWNLLDPDVLAWTFEGEPNPEFIQDLFELRSVIEPAAAEFAARRRNQVHLDDMRSALDDMERLGLADSEGRAADQRFHRAILAAAGNEALAVLASSVGAAVSWTTKYKQRNRALPRDPLPDHVLVYEGILAGDAAAARQAMTQLLHLALADMDLPPRM</sequence>
<dbReference type="PANTHER" id="PTHR43537:SF44">
    <property type="entry name" value="GNTR FAMILY REGULATORY PROTEIN"/>
    <property type="match status" value="1"/>
</dbReference>
<dbReference type="PANTHER" id="PTHR43537">
    <property type="entry name" value="TRANSCRIPTIONAL REGULATOR, GNTR FAMILY"/>
    <property type="match status" value="1"/>
</dbReference>
<dbReference type="InterPro" id="IPR000524">
    <property type="entry name" value="Tscrpt_reg_HTH_GntR"/>
</dbReference>
<dbReference type="CDD" id="cd07377">
    <property type="entry name" value="WHTH_GntR"/>
    <property type="match status" value="1"/>
</dbReference>
<dbReference type="Pfam" id="PF00392">
    <property type="entry name" value="GntR"/>
    <property type="match status" value="1"/>
</dbReference>
<evidence type="ECO:0000313" key="5">
    <source>
        <dbReference type="EMBL" id="PXW77687.1"/>
    </source>
</evidence>
<evidence type="ECO:0000256" key="1">
    <source>
        <dbReference type="ARBA" id="ARBA00023015"/>
    </source>
</evidence>
<name>A0A2V3V7N5_9SPHN</name>
<dbReference type="SUPFAM" id="SSF46785">
    <property type="entry name" value="Winged helix' DNA-binding domain"/>
    <property type="match status" value="1"/>
</dbReference>
<keyword evidence="6" id="KW-1185">Reference proteome</keyword>
<reference evidence="5 6" key="1">
    <citation type="submission" date="2018-05" db="EMBL/GenBank/DDBJ databases">
        <title>Genomic Encyclopedia of Type Strains, Phase IV (KMG-IV): sequencing the most valuable type-strain genomes for metagenomic binning, comparative biology and taxonomic classification.</title>
        <authorList>
            <person name="Goeker M."/>
        </authorList>
    </citation>
    <scope>NUCLEOTIDE SEQUENCE [LARGE SCALE GENOMIC DNA]</scope>
    <source>
        <strain evidence="5 6">DSM 3183</strain>
    </source>
</reference>
<evidence type="ECO:0000256" key="2">
    <source>
        <dbReference type="ARBA" id="ARBA00023125"/>
    </source>
</evidence>
<dbReference type="Pfam" id="PF07729">
    <property type="entry name" value="FCD"/>
    <property type="match status" value="1"/>
</dbReference>
<dbReference type="Gene3D" id="1.10.10.10">
    <property type="entry name" value="Winged helix-like DNA-binding domain superfamily/Winged helix DNA-binding domain"/>
    <property type="match status" value="1"/>
</dbReference>
<evidence type="ECO:0000256" key="3">
    <source>
        <dbReference type="ARBA" id="ARBA00023163"/>
    </source>
</evidence>